<accession>A0A2P2K2H2</accession>
<organism evidence="1">
    <name type="scientific">Rhizophora mucronata</name>
    <name type="common">Asiatic mangrove</name>
    <dbReference type="NCBI Taxonomy" id="61149"/>
    <lineage>
        <taxon>Eukaryota</taxon>
        <taxon>Viridiplantae</taxon>
        <taxon>Streptophyta</taxon>
        <taxon>Embryophyta</taxon>
        <taxon>Tracheophyta</taxon>
        <taxon>Spermatophyta</taxon>
        <taxon>Magnoliopsida</taxon>
        <taxon>eudicotyledons</taxon>
        <taxon>Gunneridae</taxon>
        <taxon>Pentapetalae</taxon>
        <taxon>rosids</taxon>
        <taxon>fabids</taxon>
        <taxon>Malpighiales</taxon>
        <taxon>Rhizophoraceae</taxon>
        <taxon>Rhizophora</taxon>
    </lineage>
</organism>
<evidence type="ECO:0000313" key="1">
    <source>
        <dbReference type="EMBL" id="MBW99924.1"/>
    </source>
</evidence>
<name>A0A2P2K2H2_RHIMU</name>
<protein>
    <submittedName>
        <fullName evidence="1">Uncharacterized protein</fullName>
    </submittedName>
</protein>
<sequence length="60" mass="6764">MGLWIKGKLRSIAFTMMKSRGSPGAAASVDQLMLEFHCYNKITVCILRYVVLNCKLPVIF</sequence>
<dbReference type="EMBL" id="GGEC01019441">
    <property type="protein sequence ID" value="MBW99924.1"/>
    <property type="molecule type" value="Transcribed_RNA"/>
</dbReference>
<reference evidence="1" key="1">
    <citation type="submission" date="2018-02" db="EMBL/GenBank/DDBJ databases">
        <title>Rhizophora mucronata_Transcriptome.</title>
        <authorList>
            <person name="Meera S.P."/>
            <person name="Sreeshan A."/>
            <person name="Augustine A."/>
        </authorList>
    </citation>
    <scope>NUCLEOTIDE SEQUENCE</scope>
    <source>
        <tissue evidence="1">Leaf</tissue>
    </source>
</reference>
<dbReference type="AlphaFoldDB" id="A0A2P2K2H2"/>
<proteinExistence type="predicted"/>